<dbReference type="PANTHER" id="PTHR24559">
    <property type="entry name" value="TRANSPOSON TY3-I GAG-POL POLYPROTEIN"/>
    <property type="match status" value="1"/>
</dbReference>
<evidence type="ECO:0000256" key="5">
    <source>
        <dbReference type="ARBA" id="ARBA00022759"/>
    </source>
</evidence>
<reference evidence="13" key="1">
    <citation type="journal article" date="2019" name="Sci. Rep.">
        <title>Draft genome of Tanacetum cinerariifolium, the natural source of mosquito coil.</title>
        <authorList>
            <person name="Yamashiro T."/>
            <person name="Shiraishi A."/>
            <person name="Satake H."/>
            <person name="Nakayama K."/>
        </authorList>
    </citation>
    <scope>NUCLEOTIDE SEQUENCE</scope>
</reference>
<dbReference type="InterPro" id="IPR025724">
    <property type="entry name" value="GAG-pre-integrase_dom"/>
</dbReference>
<dbReference type="InterPro" id="IPR054722">
    <property type="entry name" value="PolX-like_BBD"/>
</dbReference>
<keyword evidence="5" id="KW-0255">Endonuclease</keyword>
<dbReference type="InterPro" id="IPR043502">
    <property type="entry name" value="DNA/RNA_pol_sf"/>
</dbReference>
<dbReference type="Pfam" id="PF00078">
    <property type="entry name" value="RVT_1"/>
    <property type="match status" value="1"/>
</dbReference>
<feature type="region of interest" description="Disordered" evidence="8">
    <location>
        <begin position="1309"/>
        <end position="1333"/>
    </location>
</feature>
<evidence type="ECO:0000256" key="1">
    <source>
        <dbReference type="ARBA" id="ARBA00022679"/>
    </source>
</evidence>
<dbReference type="Gene3D" id="3.30.70.270">
    <property type="match status" value="1"/>
</dbReference>
<sequence length="1333" mass="152804">MAASTPKLTSVRYRGLIIIITQHLSSTFSALLDAAPSTLDTSYAVELADGRNSETNVILKGCTLGLFGHSFDIDLMSIELGSFDFIISMDRLAKYHALIVCDEKVVWLRVYSKIDLRSGYHQLRVHEIDIQKTSFRTRYGHYEFQVMPFGLTNAPAVFMDLMNRVCKSYLDRFVIIFIDDLLIYFKSRKEHEGHFKLIMRLLKKEELYVKFSKCGFWLSKVHEKNYTTHDLELGAVVFSLKMWRHYMYGTKCVLFTDHKSLQHILNQKELNIRQQRWLQLLSDYNYKIRYHPGKANMVADALSQKERSKPLRVRALVMTIGLNLPKQILTAQSKARKEENFINEDLHGMLNKIEPHVNGTLCLNNQSWIPCFGDLRALIMHESYKSRYAGTLGEVLSSPGSVKIKYERSLRKCILSGPYKPTTVLVQAVAATNDSSAIPEHTIVETPMNMSPASKAHFEAEKEAIHLILTRIRDEIYLIVDACQIAQEMWDAIERLQQGEFLNIQDVKTKLFWEFGKFTSHDVETMESYYTIFYKPMNEMIINNLTVATMFNFFNNFSHNGQAPRDKDMQKNLALIAKYFKKIYKPTNKNHRTSSNSMNKNVDTTLRYKNDNQSRQFGNQRTVNVAGARENECRKPKKVKDSTYQKEKMLLCKQAEQGVPLQAEQYDWLADTDEEIDEQELEAHYSYMAKIQEIQKQLKKANTTLSQELSECKTILAETSKTLRESISVRDSFLVALQNKQTEFKKYKAFNDRIIDYDKLELKLNETLGQLAQKDIEIKEGLKTTAYEILVVKEKNDELIKQRLLTKSHYEGLVKQKTKTCLMPLAIKTQNDSFIFVHDLNQEMHADLKYVESLEKETYELEYDKAEFSNMYDVILQEYLKAQLQDKNIAISGLKKLIEKGKGKSVDTKFDKSFVVRQPNAQRIPKPSVLGKPDPFSNSLEKSYFSKTKSVPKTNMSEGLSKPVTAQTLPQTARQAIIQLILLIVDSGCTKYMTGNLKLLCNFVEKFLGTVHFGNDQFVPILSYGDLVQGNITINRVYYVDGLNHNLFSVGQFCDADLEVAFRKSTCFVRDFQGNNLLTGNCGSDLYTISLQELTSLTPLCLMAKASPTQVWLCHRRISHLNFNYIKLLSKKDVVIGLPKLKYVKDQLCSSCELSKAQRSSFKSKAVPSSKGRLNLLHMDLCGPMRVASINGKKYILLIRTRLIVKSIHIRFDEIIEVSETSVANNISGLIPQRQKALDYDKSDLVRQLQNVSSLTDVHVQSQQELDLLFGPLYDEYFNAGSNPQDKQPTTNIQPTSAPFTHTYVHTEENNDGQAKEDHLPDDEFTNPLCASP</sequence>
<keyword evidence="1" id="KW-0808">Transferase</keyword>
<feature type="domain" description="Retrovirus-related Pol polyprotein from transposon TNT 1-94-like beta-barrel" evidence="12">
    <location>
        <begin position="984"/>
        <end position="1055"/>
    </location>
</feature>
<evidence type="ECO:0000256" key="4">
    <source>
        <dbReference type="ARBA" id="ARBA00022750"/>
    </source>
</evidence>
<dbReference type="InterPro" id="IPR053134">
    <property type="entry name" value="RNA-dir_DNA_polymerase"/>
</dbReference>
<keyword evidence="2" id="KW-0548">Nucleotidyltransferase</keyword>
<dbReference type="EMBL" id="BKCJ010010320">
    <property type="protein sequence ID" value="GEU91049.1"/>
    <property type="molecule type" value="Genomic_DNA"/>
</dbReference>
<organism evidence="13">
    <name type="scientific">Tanacetum cinerariifolium</name>
    <name type="common">Dalmatian daisy</name>
    <name type="synonym">Chrysanthemum cinerariifolium</name>
    <dbReference type="NCBI Taxonomy" id="118510"/>
    <lineage>
        <taxon>Eukaryota</taxon>
        <taxon>Viridiplantae</taxon>
        <taxon>Streptophyta</taxon>
        <taxon>Embryophyta</taxon>
        <taxon>Tracheophyta</taxon>
        <taxon>Spermatophyta</taxon>
        <taxon>Magnoliopsida</taxon>
        <taxon>eudicotyledons</taxon>
        <taxon>Gunneridae</taxon>
        <taxon>Pentapetalae</taxon>
        <taxon>asterids</taxon>
        <taxon>campanulids</taxon>
        <taxon>Asterales</taxon>
        <taxon>Asteraceae</taxon>
        <taxon>Asteroideae</taxon>
        <taxon>Anthemideae</taxon>
        <taxon>Anthemidinae</taxon>
        <taxon>Tanacetum</taxon>
    </lineage>
</organism>
<dbReference type="CDD" id="cd01647">
    <property type="entry name" value="RT_LTR"/>
    <property type="match status" value="1"/>
</dbReference>
<keyword evidence="7 13" id="KW-0695">RNA-directed DNA polymerase</keyword>
<dbReference type="InterPro" id="IPR043128">
    <property type="entry name" value="Rev_trsase/Diguanyl_cyclase"/>
</dbReference>
<evidence type="ECO:0000259" key="12">
    <source>
        <dbReference type="Pfam" id="PF22936"/>
    </source>
</evidence>
<feature type="domain" description="GAG-pre-integrase" evidence="10">
    <location>
        <begin position="1086"/>
        <end position="1156"/>
    </location>
</feature>
<keyword evidence="6" id="KW-0378">Hydrolase</keyword>
<dbReference type="InterPro" id="IPR000477">
    <property type="entry name" value="RT_dom"/>
</dbReference>
<protein>
    <submittedName>
        <fullName evidence="13">Reverse transcriptase domain-containing protein</fullName>
    </submittedName>
</protein>
<accession>A0A6L2P0B8</accession>
<dbReference type="SUPFAM" id="SSF56672">
    <property type="entry name" value="DNA/RNA polymerases"/>
    <property type="match status" value="1"/>
</dbReference>
<evidence type="ECO:0000256" key="2">
    <source>
        <dbReference type="ARBA" id="ARBA00022695"/>
    </source>
</evidence>
<proteinExistence type="predicted"/>
<dbReference type="Pfam" id="PF13976">
    <property type="entry name" value="gag_pre-integrs"/>
    <property type="match status" value="1"/>
</dbReference>
<comment type="caution">
    <text evidence="13">The sequence shown here is derived from an EMBL/GenBank/DDBJ whole genome shotgun (WGS) entry which is preliminary data.</text>
</comment>
<dbReference type="GO" id="GO:0003964">
    <property type="term" value="F:RNA-directed DNA polymerase activity"/>
    <property type="evidence" value="ECO:0007669"/>
    <property type="project" value="UniProtKB-KW"/>
</dbReference>
<dbReference type="CDD" id="cd00303">
    <property type="entry name" value="retropepsin_like"/>
    <property type="match status" value="1"/>
</dbReference>
<keyword evidence="3" id="KW-0540">Nuclease</keyword>
<feature type="domain" description="Reverse transcriptase" evidence="9">
    <location>
        <begin position="109"/>
        <end position="220"/>
    </location>
</feature>
<dbReference type="Gene3D" id="3.10.10.10">
    <property type="entry name" value="HIV Type 1 Reverse Transcriptase, subunit A, domain 1"/>
    <property type="match status" value="1"/>
</dbReference>
<evidence type="ECO:0000313" key="13">
    <source>
        <dbReference type="EMBL" id="GEU91049.1"/>
    </source>
</evidence>
<evidence type="ECO:0000256" key="6">
    <source>
        <dbReference type="ARBA" id="ARBA00022801"/>
    </source>
</evidence>
<keyword evidence="4" id="KW-0645">Protease</keyword>
<evidence type="ECO:0000259" key="11">
    <source>
        <dbReference type="Pfam" id="PF17917"/>
    </source>
</evidence>
<dbReference type="CDD" id="cd09274">
    <property type="entry name" value="RNase_HI_RT_Ty3"/>
    <property type="match status" value="1"/>
</dbReference>
<feature type="domain" description="Reverse transcriptase RNase H-like" evidence="11">
    <location>
        <begin position="221"/>
        <end position="284"/>
    </location>
</feature>
<dbReference type="Pfam" id="PF17917">
    <property type="entry name" value="RT_RNaseH"/>
    <property type="match status" value="1"/>
</dbReference>
<evidence type="ECO:0000259" key="10">
    <source>
        <dbReference type="Pfam" id="PF13976"/>
    </source>
</evidence>
<keyword evidence="4" id="KW-0064">Aspartyl protease</keyword>
<dbReference type="InterPro" id="IPR041373">
    <property type="entry name" value="RT_RNaseH"/>
</dbReference>
<feature type="compositionally biased region" description="Basic and acidic residues" evidence="8">
    <location>
        <begin position="1309"/>
        <end position="1319"/>
    </location>
</feature>
<evidence type="ECO:0000256" key="8">
    <source>
        <dbReference type="SAM" id="MobiDB-lite"/>
    </source>
</evidence>
<evidence type="ECO:0000256" key="3">
    <source>
        <dbReference type="ARBA" id="ARBA00022722"/>
    </source>
</evidence>
<gene>
    <name evidence="13" type="ORF">Tci_063027</name>
</gene>
<evidence type="ECO:0000256" key="7">
    <source>
        <dbReference type="ARBA" id="ARBA00022918"/>
    </source>
</evidence>
<dbReference type="GO" id="GO:0004190">
    <property type="term" value="F:aspartic-type endopeptidase activity"/>
    <property type="evidence" value="ECO:0007669"/>
    <property type="project" value="UniProtKB-KW"/>
</dbReference>
<dbReference type="GO" id="GO:0004519">
    <property type="term" value="F:endonuclease activity"/>
    <property type="evidence" value="ECO:0007669"/>
    <property type="project" value="UniProtKB-KW"/>
</dbReference>
<evidence type="ECO:0000259" key="9">
    <source>
        <dbReference type="Pfam" id="PF00078"/>
    </source>
</evidence>
<name>A0A6L2P0B8_TANCI</name>
<dbReference type="PANTHER" id="PTHR24559:SF444">
    <property type="entry name" value="REVERSE TRANSCRIPTASE DOMAIN-CONTAINING PROTEIN"/>
    <property type="match status" value="1"/>
</dbReference>
<dbReference type="Pfam" id="PF22936">
    <property type="entry name" value="Pol_BBD"/>
    <property type="match status" value="1"/>
</dbReference>